<feature type="repeat" description="ANK" evidence="1">
    <location>
        <begin position="94"/>
        <end position="126"/>
    </location>
</feature>
<organism evidence="3 4">
    <name type="scientific">Trichomonas vaginalis (strain ATCC PRA-98 / G3)</name>
    <dbReference type="NCBI Taxonomy" id="412133"/>
    <lineage>
        <taxon>Eukaryota</taxon>
        <taxon>Metamonada</taxon>
        <taxon>Parabasalia</taxon>
        <taxon>Trichomonadida</taxon>
        <taxon>Trichomonadidae</taxon>
        <taxon>Trichomonas</taxon>
    </lineage>
</organism>
<accession>A2FN65</accession>
<dbReference type="InParanoid" id="A2FN65"/>
<dbReference type="eggNOG" id="KOG4177">
    <property type="taxonomic scope" value="Eukaryota"/>
</dbReference>
<keyword evidence="1" id="KW-0040">ANK repeat</keyword>
<dbReference type="PANTHER" id="PTHR24182:SF13">
    <property type="entry name" value="LD18443P"/>
    <property type="match status" value="1"/>
</dbReference>
<dbReference type="STRING" id="5722.A2FN65"/>
<dbReference type="VEuPathDB" id="TrichDB:TVAG_376070"/>
<dbReference type="KEGG" id="tva:4751388"/>
<dbReference type="InterPro" id="IPR020683">
    <property type="entry name" value="DUF3447"/>
</dbReference>
<evidence type="ECO:0000313" key="3">
    <source>
        <dbReference type="EMBL" id="EAX93665.1"/>
    </source>
</evidence>
<dbReference type="OrthoDB" id="823504at2759"/>
<dbReference type="VEuPathDB" id="TrichDB:TVAGG3_0585230"/>
<evidence type="ECO:0000313" key="4">
    <source>
        <dbReference type="Proteomes" id="UP000001542"/>
    </source>
</evidence>
<keyword evidence="4" id="KW-1185">Reference proteome</keyword>
<dbReference type="Pfam" id="PF12796">
    <property type="entry name" value="Ank_2"/>
    <property type="match status" value="1"/>
</dbReference>
<dbReference type="Proteomes" id="UP000001542">
    <property type="component" value="Unassembled WGS sequence"/>
</dbReference>
<evidence type="ECO:0000259" key="2">
    <source>
        <dbReference type="Pfam" id="PF11929"/>
    </source>
</evidence>
<feature type="domain" description="DUF3447" evidence="2">
    <location>
        <begin position="1"/>
        <end position="53"/>
    </location>
</feature>
<dbReference type="PROSITE" id="PS50088">
    <property type="entry name" value="ANK_REPEAT"/>
    <property type="match status" value="4"/>
</dbReference>
<dbReference type="Pfam" id="PF13637">
    <property type="entry name" value="Ank_4"/>
    <property type="match status" value="1"/>
</dbReference>
<reference evidence="3" key="1">
    <citation type="submission" date="2006-10" db="EMBL/GenBank/DDBJ databases">
        <authorList>
            <person name="Amadeo P."/>
            <person name="Zhao Q."/>
            <person name="Wortman J."/>
            <person name="Fraser-Liggett C."/>
            <person name="Carlton J."/>
        </authorList>
    </citation>
    <scope>NUCLEOTIDE SEQUENCE</scope>
    <source>
        <strain evidence="3">G3</strain>
    </source>
</reference>
<dbReference type="PROSITE" id="PS50297">
    <property type="entry name" value="ANK_REP_REGION"/>
    <property type="match status" value="4"/>
</dbReference>
<name>A2FN65_TRIV3</name>
<dbReference type="EMBL" id="DS113899">
    <property type="protein sequence ID" value="EAX93665.1"/>
    <property type="molecule type" value="Genomic_DNA"/>
</dbReference>
<feature type="repeat" description="ANK" evidence="1">
    <location>
        <begin position="217"/>
        <end position="249"/>
    </location>
</feature>
<protein>
    <submittedName>
        <fullName evidence="3">Ankyrin repeat protein, putative</fullName>
    </submittedName>
</protein>
<feature type="repeat" description="ANK" evidence="1">
    <location>
        <begin position="193"/>
        <end position="219"/>
    </location>
</feature>
<feature type="repeat" description="ANK" evidence="1">
    <location>
        <begin position="127"/>
        <end position="159"/>
    </location>
</feature>
<dbReference type="Pfam" id="PF00023">
    <property type="entry name" value="Ank"/>
    <property type="match status" value="1"/>
</dbReference>
<dbReference type="InterPro" id="IPR002110">
    <property type="entry name" value="Ankyrin_rpt"/>
</dbReference>
<dbReference type="PANTHER" id="PTHR24182">
    <property type="entry name" value="ANKYRIN REPEAT AND SOCS BOX CONTAINING 4"/>
    <property type="match status" value="1"/>
</dbReference>
<dbReference type="Pfam" id="PF11929">
    <property type="entry name" value="DUF3447"/>
    <property type="match status" value="1"/>
</dbReference>
<dbReference type="Gene3D" id="1.25.40.20">
    <property type="entry name" value="Ankyrin repeat-containing domain"/>
    <property type="match status" value="3"/>
</dbReference>
<gene>
    <name evidence="3" type="ORF">TVAG_092000</name>
</gene>
<proteinExistence type="predicted"/>
<dbReference type="SUPFAM" id="SSF48403">
    <property type="entry name" value="Ankyrin repeat"/>
    <property type="match status" value="1"/>
</dbReference>
<reference evidence="3" key="2">
    <citation type="journal article" date="2007" name="Science">
        <title>Draft genome sequence of the sexually transmitted pathogen Trichomonas vaginalis.</title>
        <authorList>
            <person name="Carlton J.M."/>
            <person name="Hirt R.P."/>
            <person name="Silva J.C."/>
            <person name="Delcher A.L."/>
            <person name="Schatz M."/>
            <person name="Zhao Q."/>
            <person name="Wortman J.R."/>
            <person name="Bidwell S.L."/>
            <person name="Alsmark U.C.M."/>
            <person name="Besteiro S."/>
            <person name="Sicheritz-Ponten T."/>
            <person name="Noel C.J."/>
            <person name="Dacks J.B."/>
            <person name="Foster P.G."/>
            <person name="Simillion C."/>
            <person name="Van de Peer Y."/>
            <person name="Miranda-Saavedra D."/>
            <person name="Barton G.J."/>
            <person name="Westrop G.D."/>
            <person name="Mueller S."/>
            <person name="Dessi D."/>
            <person name="Fiori P.L."/>
            <person name="Ren Q."/>
            <person name="Paulsen I."/>
            <person name="Zhang H."/>
            <person name="Bastida-Corcuera F.D."/>
            <person name="Simoes-Barbosa A."/>
            <person name="Brown M.T."/>
            <person name="Hayes R.D."/>
            <person name="Mukherjee M."/>
            <person name="Okumura C.Y."/>
            <person name="Schneider R."/>
            <person name="Smith A.J."/>
            <person name="Vanacova S."/>
            <person name="Villalvazo M."/>
            <person name="Haas B.J."/>
            <person name="Pertea M."/>
            <person name="Feldblyum T.V."/>
            <person name="Utterback T.R."/>
            <person name="Shu C.L."/>
            <person name="Osoegawa K."/>
            <person name="de Jong P.J."/>
            <person name="Hrdy I."/>
            <person name="Horvathova L."/>
            <person name="Zubacova Z."/>
            <person name="Dolezal P."/>
            <person name="Malik S.B."/>
            <person name="Logsdon J.M. Jr."/>
            <person name="Henze K."/>
            <person name="Gupta A."/>
            <person name="Wang C.C."/>
            <person name="Dunne R.L."/>
            <person name="Upcroft J.A."/>
            <person name="Upcroft P."/>
            <person name="White O."/>
            <person name="Salzberg S.L."/>
            <person name="Tang P."/>
            <person name="Chiu C.-H."/>
            <person name="Lee Y.-S."/>
            <person name="Embley T.M."/>
            <person name="Coombs G.H."/>
            <person name="Mottram J.C."/>
            <person name="Tachezy J."/>
            <person name="Fraser-Liggett C.M."/>
            <person name="Johnson P.J."/>
        </authorList>
    </citation>
    <scope>NUCLEOTIDE SEQUENCE [LARGE SCALE GENOMIC DNA]</scope>
    <source>
        <strain evidence="3">G3</strain>
    </source>
</reference>
<evidence type="ECO:0000256" key="1">
    <source>
        <dbReference type="PROSITE-ProRule" id="PRU00023"/>
    </source>
</evidence>
<dbReference type="InterPro" id="IPR036770">
    <property type="entry name" value="Ankyrin_rpt-contain_sf"/>
</dbReference>
<dbReference type="SMART" id="SM00248">
    <property type="entry name" value="ANK"/>
    <property type="match status" value="5"/>
</dbReference>
<dbReference type="RefSeq" id="XP_001306595.1">
    <property type="nucleotide sequence ID" value="XM_001306594.1"/>
</dbReference>
<sequence>MTECLKEQTPDKECMTYAIISHNIGMISFLEKEYKLKLNLQDCGDFHNYEAFSFDLDQEEYFSYSLVFSINFLIPSLCEYLTSHGSKIRGSDFFENTALHYSAQFNCTEIAEILIKNGAIIDARNFDGETPLMVASRMEGKETAELLISHGANMNAADKFGKNALIKEARYGGKNVAELLISHGIGVNAKGNDNNTALLYASNSGNNEMAAILLSHGANAPLHFASKSGDKEMVAVLLSHGANANEKDILGNTAIHYAISSNDKKWLNSFCLTEQMSVQKVYLEIRQFSWQGKRNIWKL</sequence>
<dbReference type="AlphaFoldDB" id="A2FN65"/>